<dbReference type="SUPFAM" id="SSF63491">
    <property type="entry name" value="BAG domain"/>
    <property type="match status" value="1"/>
</dbReference>
<evidence type="ECO:0000259" key="2">
    <source>
        <dbReference type="PROSITE" id="PS51035"/>
    </source>
</evidence>
<dbReference type="Proteomes" id="UP000095751">
    <property type="component" value="Unassembled WGS sequence"/>
</dbReference>
<proteinExistence type="predicted"/>
<dbReference type="SUPFAM" id="SSF54236">
    <property type="entry name" value="Ubiquitin-like"/>
    <property type="match status" value="1"/>
</dbReference>
<feature type="domain" description="BAG" evidence="2">
    <location>
        <begin position="187"/>
        <end position="256"/>
    </location>
</feature>
<sequence length="258" mass="28716">METFKAIGEKLKNATNGGFVVDTDEIKKNIDDIIVNPLSTKLNETVAYANNEINATTKKWQSSTTSSSSKKSQSDGDTTAATITITLRITGLGHNMTLKDLSSTTMTMAELMTKIYNSTGIIPRYQRLIGPRGLKIDSNNDNSNDNGNGGDEKTLFEIGIKDRTKLILMHSPLYSNEKDSYEKLIGIEKEINDLKNSILIRESISNNNNNDHKKPIVVSEMVTRICCKLDLVDTVGSIFIRLKRKELIKKVEGLETIR</sequence>
<keyword evidence="4" id="KW-1185">Reference proteome</keyword>
<evidence type="ECO:0000313" key="3">
    <source>
        <dbReference type="EMBL" id="OEU15873.1"/>
    </source>
</evidence>
<feature type="region of interest" description="Disordered" evidence="1">
    <location>
        <begin position="58"/>
        <end position="77"/>
    </location>
</feature>
<reference evidence="3 4" key="1">
    <citation type="submission" date="2016-09" db="EMBL/GenBank/DDBJ databases">
        <title>Extensive genetic diversity and differential bi-allelic expression allows diatom success in the polar Southern Ocean.</title>
        <authorList>
            <consortium name="DOE Joint Genome Institute"/>
            <person name="Mock T."/>
            <person name="Otillar R.P."/>
            <person name="Strauss J."/>
            <person name="Dupont C."/>
            <person name="Frickenhaus S."/>
            <person name="Maumus F."/>
            <person name="Mcmullan M."/>
            <person name="Sanges R."/>
            <person name="Schmutz J."/>
            <person name="Toseland A."/>
            <person name="Valas R."/>
            <person name="Veluchamy A."/>
            <person name="Ward B.J."/>
            <person name="Allen A."/>
            <person name="Barry K."/>
            <person name="Falciatore A."/>
            <person name="Ferrante M."/>
            <person name="Fortunato A.E."/>
            <person name="Gloeckner G."/>
            <person name="Gruber A."/>
            <person name="Hipkin R."/>
            <person name="Janech M."/>
            <person name="Kroth P."/>
            <person name="Leese F."/>
            <person name="Lindquist E."/>
            <person name="Lyon B.R."/>
            <person name="Martin J."/>
            <person name="Mayer C."/>
            <person name="Parker M."/>
            <person name="Quesneville H."/>
            <person name="Raymond J."/>
            <person name="Uhlig C."/>
            <person name="Valentin K.U."/>
            <person name="Worden A.Z."/>
            <person name="Armbrust E.V."/>
            <person name="Bowler C."/>
            <person name="Green B."/>
            <person name="Moulton V."/>
            <person name="Van Oosterhout C."/>
            <person name="Grigoriev I."/>
        </authorList>
    </citation>
    <scope>NUCLEOTIDE SEQUENCE [LARGE SCALE GENOMIC DNA]</scope>
    <source>
        <strain evidence="3 4">CCMP1102</strain>
    </source>
</reference>
<dbReference type="KEGG" id="fcy:FRACYDRAFT_240569"/>
<evidence type="ECO:0000256" key="1">
    <source>
        <dbReference type="SAM" id="MobiDB-lite"/>
    </source>
</evidence>
<dbReference type="PROSITE" id="PS51035">
    <property type="entry name" value="BAG"/>
    <property type="match status" value="1"/>
</dbReference>
<dbReference type="Gene3D" id="1.20.58.120">
    <property type="entry name" value="BAG domain"/>
    <property type="match status" value="1"/>
</dbReference>
<gene>
    <name evidence="3" type="ORF">FRACYDRAFT_240569</name>
</gene>
<dbReference type="InterPro" id="IPR029071">
    <property type="entry name" value="Ubiquitin-like_domsf"/>
</dbReference>
<dbReference type="OrthoDB" id="417450at2759"/>
<evidence type="ECO:0000313" key="4">
    <source>
        <dbReference type="Proteomes" id="UP000095751"/>
    </source>
</evidence>
<dbReference type="AlphaFoldDB" id="A0A1E7FDI4"/>
<dbReference type="EMBL" id="KV784359">
    <property type="protein sequence ID" value="OEU15873.1"/>
    <property type="molecule type" value="Genomic_DNA"/>
</dbReference>
<dbReference type="InterPro" id="IPR036533">
    <property type="entry name" value="BAG_dom_sf"/>
</dbReference>
<dbReference type="InterPro" id="IPR003103">
    <property type="entry name" value="BAG_domain"/>
</dbReference>
<dbReference type="GO" id="GO:0051087">
    <property type="term" value="F:protein-folding chaperone binding"/>
    <property type="evidence" value="ECO:0007669"/>
    <property type="project" value="InterPro"/>
</dbReference>
<dbReference type="Gene3D" id="3.10.20.90">
    <property type="entry name" value="Phosphatidylinositol 3-kinase Catalytic Subunit, Chain A, domain 1"/>
    <property type="match status" value="1"/>
</dbReference>
<dbReference type="InParanoid" id="A0A1E7FDI4"/>
<organism evidence="3 4">
    <name type="scientific">Fragilariopsis cylindrus CCMP1102</name>
    <dbReference type="NCBI Taxonomy" id="635003"/>
    <lineage>
        <taxon>Eukaryota</taxon>
        <taxon>Sar</taxon>
        <taxon>Stramenopiles</taxon>
        <taxon>Ochrophyta</taxon>
        <taxon>Bacillariophyta</taxon>
        <taxon>Bacillariophyceae</taxon>
        <taxon>Bacillariophycidae</taxon>
        <taxon>Bacillariales</taxon>
        <taxon>Bacillariaceae</taxon>
        <taxon>Fragilariopsis</taxon>
    </lineage>
</organism>
<name>A0A1E7FDI4_9STRA</name>
<dbReference type="Pfam" id="PF02179">
    <property type="entry name" value="BAG"/>
    <property type="match status" value="1"/>
</dbReference>
<accession>A0A1E7FDI4</accession>
<protein>
    <recommendedName>
        <fullName evidence="2">BAG domain-containing protein</fullName>
    </recommendedName>
</protein>